<evidence type="ECO:0000313" key="2">
    <source>
        <dbReference type="EMBL" id="OGK40481.1"/>
    </source>
</evidence>
<dbReference type="Pfam" id="PF03372">
    <property type="entry name" value="Exo_endo_phos"/>
    <property type="match status" value="1"/>
</dbReference>
<dbReference type="GO" id="GO:0006506">
    <property type="term" value="P:GPI anchor biosynthetic process"/>
    <property type="evidence" value="ECO:0007669"/>
    <property type="project" value="TreeGrafter"/>
</dbReference>
<dbReference type="STRING" id="1802056.A2954_06370"/>
<dbReference type="GO" id="GO:0016020">
    <property type="term" value="C:membrane"/>
    <property type="evidence" value="ECO:0007669"/>
    <property type="project" value="GOC"/>
</dbReference>
<dbReference type="InterPro" id="IPR005135">
    <property type="entry name" value="Endo/exonuclease/phosphatase"/>
</dbReference>
<organism evidence="2 3">
    <name type="scientific">Candidatus Roizmanbacteria bacterium RIFCSPLOWO2_01_FULL_37_12</name>
    <dbReference type="NCBI Taxonomy" id="1802056"/>
    <lineage>
        <taxon>Bacteria</taxon>
        <taxon>Candidatus Roizmaniibacteriota</taxon>
    </lineage>
</organism>
<dbReference type="AlphaFoldDB" id="A0A1F7IAT2"/>
<dbReference type="SUPFAM" id="SSF56219">
    <property type="entry name" value="DNase I-like"/>
    <property type="match status" value="1"/>
</dbReference>
<dbReference type="InterPro" id="IPR051916">
    <property type="entry name" value="GPI-anchor_lipid_remodeler"/>
</dbReference>
<protein>
    <recommendedName>
        <fullName evidence="1">Endonuclease/exonuclease/phosphatase domain-containing protein</fullName>
    </recommendedName>
</protein>
<gene>
    <name evidence="2" type="ORF">A2954_06370</name>
</gene>
<reference evidence="2 3" key="1">
    <citation type="journal article" date="2016" name="Nat. Commun.">
        <title>Thousands of microbial genomes shed light on interconnected biogeochemical processes in an aquifer system.</title>
        <authorList>
            <person name="Anantharaman K."/>
            <person name="Brown C.T."/>
            <person name="Hug L.A."/>
            <person name="Sharon I."/>
            <person name="Castelle C.J."/>
            <person name="Probst A.J."/>
            <person name="Thomas B.C."/>
            <person name="Singh A."/>
            <person name="Wilkins M.J."/>
            <person name="Karaoz U."/>
            <person name="Brodie E.L."/>
            <person name="Williams K.H."/>
            <person name="Hubbard S.S."/>
            <person name="Banfield J.F."/>
        </authorList>
    </citation>
    <scope>NUCLEOTIDE SEQUENCE [LARGE SCALE GENOMIC DNA]</scope>
</reference>
<dbReference type="InterPro" id="IPR036691">
    <property type="entry name" value="Endo/exonu/phosph_ase_sf"/>
</dbReference>
<dbReference type="Proteomes" id="UP000177698">
    <property type="component" value="Unassembled WGS sequence"/>
</dbReference>
<dbReference type="Gene3D" id="3.60.10.10">
    <property type="entry name" value="Endonuclease/exonuclease/phosphatase"/>
    <property type="match status" value="1"/>
</dbReference>
<evidence type="ECO:0000313" key="3">
    <source>
        <dbReference type="Proteomes" id="UP000177698"/>
    </source>
</evidence>
<accession>A0A1F7IAT2</accession>
<dbReference type="GO" id="GO:0003824">
    <property type="term" value="F:catalytic activity"/>
    <property type="evidence" value="ECO:0007669"/>
    <property type="project" value="InterPro"/>
</dbReference>
<proteinExistence type="predicted"/>
<feature type="domain" description="Endonuclease/exonuclease/phosphatase" evidence="1">
    <location>
        <begin position="4"/>
        <end position="262"/>
    </location>
</feature>
<dbReference type="PANTHER" id="PTHR14859">
    <property type="entry name" value="CALCOFLUOR WHITE HYPERSENSITIVE PROTEIN PRECURSOR"/>
    <property type="match status" value="1"/>
</dbReference>
<evidence type="ECO:0000259" key="1">
    <source>
        <dbReference type="Pfam" id="PF03372"/>
    </source>
</evidence>
<dbReference type="PANTHER" id="PTHR14859:SF1">
    <property type="entry name" value="PGAP2-INTERACTING PROTEIN"/>
    <property type="match status" value="1"/>
</dbReference>
<sequence>MKIASYNILSGGFNSYSYDSSSPERLSMLKTAIKEINADFIGLIDTFRWDKLYNNDQLAGMFSYKKAYCINLNDNRLKKKGHNNGITVLTNLPVLKFDTITIQTRDAIKTTLKINESEMDIFTVYFDDLSEDTRRSQAQALLTYITLNRPTVVMGDYNTMDIEDIPKANPLIDALGKENPQLFENLLPVLNEMKRGEVIKTLRKYGLKDADMNREPTVPTSLFPAKVNKAILRIDYAFHTDNIDVQNFSVLKDSLFDQTSDHYPIVFDVKINN</sequence>
<dbReference type="EMBL" id="MGAG01000025">
    <property type="protein sequence ID" value="OGK40481.1"/>
    <property type="molecule type" value="Genomic_DNA"/>
</dbReference>
<comment type="caution">
    <text evidence="2">The sequence shown here is derived from an EMBL/GenBank/DDBJ whole genome shotgun (WGS) entry which is preliminary data.</text>
</comment>
<name>A0A1F7IAT2_9BACT</name>